<accession>A0A560W600</accession>
<evidence type="ECO:0000256" key="1">
    <source>
        <dbReference type="SAM" id="MobiDB-lite"/>
    </source>
</evidence>
<organism evidence="2 3">
    <name type="scientific">Marihabitans asiaticum</name>
    <dbReference type="NCBI Taxonomy" id="415218"/>
    <lineage>
        <taxon>Bacteria</taxon>
        <taxon>Bacillati</taxon>
        <taxon>Actinomycetota</taxon>
        <taxon>Actinomycetes</taxon>
        <taxon>Micrococcales</taxon>
        <taxon>Intrasporangiaceae</taxon>
        <taxon>Marihabitans</taxon>
    </lineage>
</organism>
<evidence type="ECO:0000313" key="3">
    <source>
        <dbReference type="Proteomes" id="UP000315628"/>
    </source>
</evidence>
<feature type="region of interest" description="Disordered" evidence="1">
    <location>
        <begin position="405"/>
        <end position="446"/>
    </location>
</feature>
<sequence>MPDVFLDDLLDDISAAAYRYAATITAGSRTQDLESRIRSDWEVIRPAAVRALSTIPTLGGARTAADPVLRGISDLPTVRSRAPQGSAREEAVHLARLLGVTADVLVSASLRPDFSEEHARAALTQVTSAVGAVSRISAAAAATTAAEANAHTAAAARRAVIRYDALERTCRNIGRQGERPVVGMAPAPTTLAGAIARWCATTERALEPTQVSSHVMRAAPADLRYIHAATAALTHAARHSPSTQTLSQVARVLGSAQSAWGDVLDAWPAQTRTQPGGREDFEQLQAAHDLHDRIREAVRSGPGWATANEIHDRVDVGHELRALSDLTGSALRRVADRYAATTRTLVDNEVVTFPARQLPKPGGGQGHDPRILTAAAKGGWVPLPATSAPALTLRTAVDVASLSTTRAGTALRARREPPPKAGGRALPTAQRDKPRLDPPQHPQRRI</sequence>
<reference evidence="2 3" key="1">
    <citation type="submission" date="2019-06" db="EMBL/GenBank/DDBJ databases">
        <title>Sequencing the genomes of 1000 actinobacteria strains.</title>
        <authorList>
            <person name="Klenk H.-P."/>
        </authorList>
    </citation>
    <scope>NUCLEOTIDE SEQUENCE [LARGE SCALE GENOMIC DNA]</scope>
    <source>
        <strain evidence="2 3">DSM 18935</strain>
    </source>
</reference>
<protein>
    <submittedName>
        <fullName evidence="2">Uncharacterized protein</fullName>
    </submittedName>
</protein>
<gene>
    <name evidence="2" type="ORF">FB557_2820</name>
</gene>
<comment type="caution">
    <text evidence="2">The sequence shown here is derived from an EMBL/GenBank/DDBJ whole genome shotgun (WGS) entry which is preliminary data.</text>
</comment>
<proteinExistence type="predicted"/>
<name>A0A560W600_9MICO</name>
<dbReference type="RefSeq" id="WP_144858248.1">
    <property type="nucleotide sequence ID" value="NZ_BAAAYT010000010.1"/>
</dbReference>
<dbReference type="AlphaFoldDB" id="A0A560W600"/>
<evidence type="ECO:0000313" key="2">
    <source>
        <dbReference type="EMBL" id="TWD13053.1"/>
    </source>
</evidence>
<dbReference type="Proteomes" id="UP000315628">
    <property type="component" value="Unassembled WGS sequence"/>
</dbReference>
<dbReference type="EMBL" id="VIUW01000006">
    <property type="protein sequence ID" value="TWD13053.1"/>
    <property type="molecule type" value="Genomic_DNA"/>
</dbReference>
<keyword evidence="3" id="KW-1185">Reference proteome</keyword>